<gene>
    <name evidence="1" type="ORF">UFOVP658_6</name>
</gene>
<accession>A0A6J5N8H1</accession>
<protein>
    <submittedName>
        <fullName evidence="1">Transcription regulator TrmB, N-terminal</fullName>
    </submittedName>
</protein>
<organism evidence="1">
    <name type="scientific">uncultured Caudovirales phage</name>
    <dbReference type="NCBI Taxonomy" id="2100421"/>
    <lineage>
        <taxon>Viruses</taxon>
        <taxon>Duplodnaviria</taxon>
        <taxon>Heunggongvirae</taxon>
        <taxon>Uroviricota</taxon>
        <taxon>Caudoviricetes</taxon>
        <taxon>Peduoviridae</taxon>
        <taxon>Maltschvirus</taxon>
        <taxon>Maltschvirus maltsch</taxon>
    </lineage>
</organism>
<dbReference type="InterPro" id="IPR036390">
    <property type="entry name" value="WH_DNA-bd_sf"/>
</dbReference>
<name>A0A6J5N8H1_9CAUD</name>
<dbReference type="SUPFAM" id="SSF46785">
    <property type="entry name" value="Winged helix' DNA-binding domain"/>
    <property type="match status" value="1"/>
</dbReference>
<reference evidence="1" key="1">
    <citation type="submission" date="2020-04" db="EMBL/GenBank/DDBJ databases">
        <authorList>
            <person name="Chiriac C."/>
            <person name="Salcher M."/>
            <person name="Ghai R."/>
            <person name="Kavagutti S V."/>
        </authorList>
    </citation>
    <scope>NUCLEOTIDE SEQUENCE</scope>
</reference>
<dbReference type="Gene3D" id="1.10.10.10">
    <property type="entry name" value="Winged helix-like DNA-binding domain superfamily/Winged helix DNA-binding domain"/>
    <property type="match status" value="1"/>
</dbReference>
<proteinExistence type="predicted"/>
<evidence type="ECO:0000313" key="1">
    <source>
        <dbReference type="EMBL" id="CAB4155389.1"/>
    </source>
</evidence>
<dbReference type="InterPro" id="IPR036388">
    <property type="entry name" value="WH-like_DNA-bd_sf"/>
</dbReference>
<sequence>MASRDSTYALHRYYTKDDVRCSIYDMKGDNRTAELRRALEAAIDDSVPGDSSFLAEKVLEALDKQRVFRYHNDGEVSLLSTAGRVLISLMEDQSMTQRAISVYLDLSETMIDKTIKSLISRGLITKTKLNRQNIYAINAEEVAKHPDIQHFFQCISLTNKKLEIKNTEEVTNKLKPKVVDEPPF</sequence>
<dbReference type="EMBL" id="LR796639">
    <property type="protein sequence ID" value="CAB4155389.1"/>
    <property type="molecule type" value="Genomic_DNA"/>
</dbReference>